<dbReference type="FunFam" id="3.20.20.10:FF:000002">
    <property type="entry name" value="Alanine racemase"/>
    <property type="match status" value="1"/>
</dbReference>
<proteinExistence type="inferred from homology"/>
<dbReference type="UniPathway" id="UPA00042">
    <property type="reaction ID" value="UER00497"/>
</dbReference>
<dbReference type="InterPro" id="IPR001608">
    <property type="entry name" value="Ala_racemase_N"/>
</dbReference>
<evidence type="ECO:0000256" key="2">
    <source>
        <dbReference type="ARBA" id="ARBA00001933"/>
    </source>
</evidence>
<dbReference type="PATRIC" id="fig|59374.8.peg.226"/>
<dbReference type="GO" id="GO:0005829">
    <property type="term" value="C:cytosol"/>
    <property type="evidence" value="ECO:0007669"/>
    <property type="project" value="TreeGrafter"/>
</dbReference>
<protein>
    <recommendedName>
        <fullName evidence="5">Alanine racemase</fullName>
        <ecNumber evidence="5">5.1.1.1</ecNumber>
    </recommendedName>
</protein>
<sequence length="434" mass="48802">MQNTPEIYAFLPIASPFLKWLTYISIIMKLLATPPDLNKIARPNWIEINLDALCNNIQFIRSQIPASTKILLPVKADSYGHGSLACSFAAKFGGADYLGVAHISEGMLLRQYGMDLPILVLGPCTPSDFAYFVEYQLTAAITDIRTAMAFDQFLGETGTECKAHLAIDTGMNRYGFDAEDFNNIRAALSLKHLKFEGMFTHLATADMPGNPKTEIQIQRFTRLVDVLEAEGLRPEICHCSSSAGTLTHPESHFDMVRPGLTLYGYNCMGAIPTTLPIKPVMKIKSTIRHVHDVKPGETVSYGGYWAAQQLTRIATIAIGYGDGYLRGEYNKGFVFIRGQLCPILGRVCMDATMVDVSHIPDVQVGETVDVVNGELDFRISMESVAEEHHTIPYEITSRVARRLYRKYYWKNRLVRWDYLKEEFGVKDFKEYPLR</sequence>
<keyword evidence="3 5" id="KW-0663">Pyridoxal phosphate</keyword>
<dbReference type="SUPFAM" id="SSF50621">
    <property type="entry name" value="Alanine racemase C-terminal domain-like"/>
    <property type="match status" value="1"/>
</dbReference>
<dbReference type="EMBL" id="CP002158">
    <property type="protein sequence ID" value="ADL25791.1"/>
    <property type="molecule type" value="Genomic_DNA"/>
</dbReference>
<dbReference type="Gene3D" id="2.40.37.10">
    <property type="entry name" value="Lyase, Ornithine Decarboxylase, Chain A, domain 1"/>
    <property type="match status" value="1"/>
</dbReference>
<dbReference type="GO" id="GO:0030632">
    <property type="term" value="P:D-alanine biosynthetic process"/>
    <property type="evidence" value="ECO:0007669"/>
    <property type="project" value="UniProtKB-UniRule"/>
</dbReference>
<keyword evidence="4 5" id="KW-0413">Isomerase</keyword>
<dbReference type="GO" id="GO:0030170">
    <property type="term" value="F:pyridoxal phosphate binding"/>
    <property type="evidence" value="ECO:0007669"/>
    <property type="project" value="UniProtKB-UniRule"/>
</dbReference>
<name>D9S556_FIBSS</name>
<comment type="cofactor">
    <cofactor evidence="2 5 6">
        <name>pyridoxal 5'-phosphate</name>
        <dbReference type="ChEBI" id="CHEBI:597326"/>
    </cofactor>
</comment>
<dbReference type="Proteomes" id="UP000000517">
    <property type="component" value="Chromosome"/>
</dbReference>
<comment type="similarity">
    <text evidence="5">Belongs to the alanine racemase family.</text>
</comment>
<dbReference type="SUPFAM" id="SSF51419">
    <property type="entry name" value="PLP-binding barrel"/>
    <property type="match status" value="1"/>
</dbReference>
<feature type="modified residue" description="N6-(pyridoxal phosphate)lysine" evidence="5 6">
    <location>
        <position position="75"/>
    </location>
</feature>
<dbReference type="AlphaFoldDB" id="D9S556"/>
<comment type="function">
    <text evidence="5">Catalyzes the interconversion of L-alanine and D-alanine. May also act on other amino acids.</text>
</comment>
<feature type="binding site" evidence="5 7">
    <location>
        <position position="173"/>
    </location>
    <ligand>
        <name>substrate</name>
    </ligand>
</feature>
<dbReference type="PRINTS" id="PR00992">
    <property type="entry name" value="ALARACEMASE"/>
</dbReference>
<dbReference type="CDD" id="cd00430">
    <property type="entry name" value="PLPDE_III_AR"/>
    <property type="match status" value="1"/>
</dbReference>
<dbReference type="SMART" id="SM01005">
    <property type="entry name" value="Ala_racemase_C"/>
    <property type="match status" value="1"/>
</dbReference>
<dbReference type="EC" id="5.1.1.1" evidence="5"/>
<comment type="catalytic activity">
    <reaction evidence="1 5">
        <text>L-alanine = D-alanine</text>
        <dbReference type="Rhea" id="RHEA:20249"/>
        <dbReference type="ChEBI" id="CHEBI:57416"/>
        <dbReference type="ChEBI" id="CHEBI:57972"/>
        <dbReference type="EC" id="5.1.1.1"/>
    </reaction>
</comment>
<accession>D9S556</accession>
<evidence type="ECO:0000256" key="4">
    <source>
        <dbReference type="ARBA" id="ARBA00023235"/>
    </source>
</evidence>
<evidence type="ECO:0000313" key="10">
    <source>
        <dbReference type="Proteomes" id="UP000000517"/>
    </source>
</evidence>
<feature type="binding site" evidence="5 7">
    <location>
        <position position="349"/>
    </location>
    <ligand>
        <name>substrate</name>
    </ligand>
</feature>
<comment type="pathway">
    <text evidence="5">Amino-acid biosynthesis; D-alanine biosynthesis; D-alanine from L-alanine: step 1/1.</text>
</comment>
<evidence type="ECO:0000259" key="8">
    <source>
        <dbReference type="SMART" id="SM01005"/>
    </source>
</evidence>
<evidence type="ECO:0000256" key="1">
    <source>
        <dbReference type="ARBA" id="ARBA00000316"/>
    </source>
</evidence>
<dbReference type="GO" id="GO:0008784">
    <property type="term" value="F:alanine racemase activity"/>
    <property type="evidence" value="ECO:0007669"/>
    <property type="project" value="UniProtKB-UniRule"/>
</dbReference>
<dbReference type="PANTHER" id="PTHR30511:SF0">
    <property type="entry name" value="ALANINE RACEMASE, CATABOLIC-RELATED"/>
    <property type="match status" value="1"/>
</dbReference>
<reference evidence="10" key="1">
    <citation type="submission" date="2010-08" db="EMBL/GenBank/DDBJ databases">
        <title>Complete sequence of Fibrobacter succinogenes subsp. succinogenes S85.</title>
        <authorList>
            <person name="Durkin A.S."/>
            <person name="Nelson K.E."/>
            <person name="Morrison M."/>
            <person name="Forsberg C.W."/>
            <person name="Wilson D.B."/>
            <person name="Russell J.B."/>
            <person name="Cann I.K.O."/>
            <person name="Mackie R.I."/>
            <person name="White B.A."/>
        </authorList>
    </citation>
    <scope>NUCLEOTIDE SEQUENCE [LARGE SCALE GENOMIC DNA]</scope>
    <source>
        <strain evidence="10">ATCC 19169 / S85</strain>
    </source>
</reference>
<dbReference type="InterPro" id="IPR029066">
    <property type="entry name" value="PLP-binding_barrel"/>
</dbReference>
<gene>
    <name evidence="9" type="primary">alr</name>
    <name evidence="9" type="ordered locus">FSU_0233</name>
</gene>
<dbReference type="HOGENOM" id="CLU_028393_2_2_0"/>
<evidence type="ECO:0000313" key="9">
    <source>
        <dbReference type="EMBL" id="ADL25791.1"/>
    </source>
</evidence>
<evidence type="ECO:0000256" key="6">
    <source>
        <dbReference type="PIRSR" id="PIRSR600821-50"/>
    </source>
</evidence>
<dbReference type="KEGG" id="fsc:FSU_0233"/>
<dbReference type="Pfam" id="PF01168">
    <property type="entry name" value="Ala_racemase_N"/>
    <property type="match status" value="1"/>
</dbReference>
<feature type="domain" description="Alanine racemase C-terminal" evidence="8">
    <location>
        <begin position="280"/>
        <end position="408"/>
    </location>
</feature>
<dbReference type="PANTHER" id="PTHR30511">
    <property type="entry name" value="ALANINE RACEMASE"/>
    <property type="match status" value="1"/>
</dbReference>
<dbReference type="InterPro" id="IPR009006">
    <property type="entry name" value="Ala_racemase/Decarboxylase_C"/>
</dbReference>
<feature type="active site" description="Proton acceptor; specific for L-alanine" evidence="5">
    <location>
        <position position="301"/>
    </location>
</feature>
<dbReference type="eggNOG" id="COG0787">
    <property type="taxonomic scope" value="Bacteria"/>
</dbReference>
<evidence type="ECO:0000256" key="7">
    <source>
        <dbReference type="PIRSR" id="PIRSR600821-52"/>
    </source>
</evidence>
<evidence type="ECO:0000256" key="3">
    <source>
        <dbReference type="ARBA" id="ARBA00022898"/>
    </source>
</evidence>
<dbReference type="HAMAP" id="MF_01201">
    <property type="entry name" value="Ala_racemase"/>
    <property type="match status" value="1"/>
</dbReference>
<dbReference type="NCBIfam" id="TIGR00492">
    <property type="entry name" value="alr"/>
    <property type="match status" value="1"/>
</dbReference>
<organism evidence="9 10">
    <name type="scientific">Fibrobacter succinogenes (strain ATCC 19169 / S85)</name>
    <dbReference type="NCBI Taxonomy" id="59374"/>
    <lineage>
        <taxon>Bacteria</taxon>
        <taxon>Pseudomonadati</taxon>
        <taxon>Fibrobacterota</taxon>
        <taxon>Fibrobacteria</taxon>
        <taxon>Fibrobacterales</taxon>
        <taxon>Fibrobacteraceae</taxon>
        <taxon>Fibrobacter</taxon>
    </lineage>
</organism>
<feature type="active site" description="Proton acceptor; specific for D-alanine" evidence="5">
    <location>
        <position position="75"/>
    </location>
</feature>
<evidence type="ECO:0000256" key="5">
    <source>
        <dbReference type="HAMAP-Rule" id="MF_01201"/>
    </source>
</evidence>
<dbReference type="Pfam" id="PF00842">
    <property type="entry name" value="Ala_racemase_C"/>
    <property type="match status" value="1"/>
</dbReference>
<dbReference type="STRING" id="59374.FSU_0233"/>
<dbReference type="InterPro" id="IPR000821">
    <property type="entry name" value="Ala_racemase"/>
</dbReference>
<dbReference type="InterPro" id="IPR011079">
    <property type="entry name" value="Ala_racemase_C"/>
</dbReference>
<dbReference type="Gene3D" id="3.20.20.10">
    <property type="entry name" value="Alanine racemase"/>
    <property type="match status" value="1"/>
</dbReference>